<dbReference type="AlphaFoldDB" id="A0A663EYH2"/>
<name>A0A663EYH2_AQUCH</name>
<dbReference type="GO" id="GO:0008270">
    <property type="term" value="F:zinc ion binding"/>
    <property type="evidence" value="ECO:0007669"/>
    <property type="project" value="UniProtKB-KW"/>
</dbReference>
<sequence length="705" mass="76862">MSNQGDDCYFYFYSTCNKGDSCSFRHCEAALGNETVCTLWQEGRCFRNICRFRHMEIDKKRGEIPCYWENEPAGCQKSNCAFRHTKGRYVDGRFFPASKTTLASPPEPAEDDVKMAQASLQQTKLSVQSNPSPQLRGVMKVENSENVPSPTHPPVVINAADDDEDDDDQLSEEGDETKTPVQQPATEANNGSRIISTRKGSANTKQEENLNFGIKTLEEIKLKKLKEKTKKQGEGPSGVSVPPLQSRAIPVPEKENVRTVVRTVTLSTKQGNMLLVFSLSEAGKSVLPLKRNLADRLGKKTEALESADKAPKREKAAKPAGEIHVKTVEEIRLERAHRRRGEPQVKPQTEGRCKTEDPSSGARPSPAVRVITFSGSLAQKPEAFPTETKVESKPKKQSILAPSVLSQVRPAEPAGKAKPAGEVRVKTLEEMKREKALRMQQSGGKVPAPPAQPEPAPTGRSLLRITKLIAPGREEKKIVELSKPSPKAVSAPAEPSDQSATNSKVEVKSLEEIMWEKRQLKQRQEEKLQKEAAAVPSPIEQATKGKTPVCLKPLDGKATFPTKQPLKRKAAESHPSAVAAVKPLSATGGDGKEPSAVVPALPEDSLLSIRGREKPQASPELHTGSQADSVAPSEVASSSSASSQVAVKTDRLSSRGAWEAPFSVEDDFEKFLWEISGGKLEAISDPDPEKDADELLLELAEMLDI</sequence>
<keyword evidence="3 5" id="KW-0863">Zinc-finger</keyword>
<gene>
    <name evidence="8" type="primary">LOC115334893</name>
</gene>
<proteinExistence type="predicted"/>
<reference evidence="8" key="1">
    <citation type="submission" date="2025-08" db="UniProtKB">
        <authorList>
            <consortium name="Ensembl"/>
        </authorList>
    </citation>
    <scope>IDENTIFICATION</scope>
</reference>
<dbReference type="Proteomes" id="UP000472275">
    <property type="component" value="Chromosome 24"/>
</dbReference>
<evidence type="ECO:0000313" key="9">
    <source>
        <dbReference type="Proteomes" id="UP000472275"/>
    </source>
</evidence>
<feature type="compositionally biased region" description="Pro residues" evidence="6">
    <location>
        <begin position="447"/>
        <end position="456"/>
    </location>
</feature>
<evidence type="ECO:0000256" key="1">
    <source>
        <dbReference type="ARBA" id="ARBA00022723"/>
    </source>
</evidence>
<evidence type="ECO:0000256" key="3">
    <source>
        <dbReference type="ARBA" id="ARBA00022771"/>
    </source>
</evidence>
<keyword evidence="4 5" id="KW-0862">Zinc</keyword>
<evidence type="ECO:0000256" key="5">
    <source>
        <dbReference type="PROSITE-ProRule" id="PRU00723"/>
    </source>
</evidence>
<feature type="compositionally biased region" description="Basic and acidic residues" evidence="6">
    <location>
        <begin position="304"/>
        <end position="334"/>
    </location>
</feature>
<dbReference type="FunFam" id="4.10.1000.10:FF:000024">
    <property type="entry name" value="Zinc finger CCCH domain-containing protein 11A"/>
    <property type="match status" value="1"/>
</dbReference>
<feature type="zinc finger region" description="C3H1-type" evidence="5">
    <location>
        <begin position="2"/>
        <end position="29"/>
    </location>
</feature>
<keyword evidence="2" id="KW-0677">Repeat</keyword>
<evidence type="ECO:0000256" key="4">
    <source>
        <dbReference type="ARBA" id="ARBA00022833"/>
    </source>
</evidence>
<feature type="region of interest" description="Disordered" evidence="6">
    <location>
        <begin position="227"/>
        <end position="251"/>
    </location>
</feature>
<dbReference type="Ensembl" id="ENSACCT00020017808.1">
    <property type="protein sequence ID" value="ENSACCP00020017064.1"/>
    <property type="gene ID" value="ENSACCG00020011694.1"/>
</dbReference>
<dbReference type="PROSITE" id="PS50103">
    <property type="entry name" value="ZF_C3H1"/>
    <property type="match status" value="2"/>
</dbReference>
<keyword evidence="9" id="KW-1185">Reference proteome</keyword>
<dbReference type="PANTHER" id="PTHR15725">
    <property type="entry name" value="ZN-FINGER, C-X8-C-X5-C-X3-H TYPE-CONTAINING"/>
    <property type="match status" value="1"/>
</dbReference>
<reference evidence="8" key="2">
    <citation type="submission" date="2025-09" db="UniProtKB">
        <authorList>
            <consortium name="Ensembl"/>
        </authorList>
    </citation>
    <scope>IDENTIFICATION</scope>
</reference>
<feature type="domain" description="C3H1-type" evidence="7">
    <location>
        <begin position="2"/>
        <end position="29"/>
    </location>
</feature>
<feature type="compositionally biased region" description="Basic and acidic residues" evidence="6">
    <location>
        <begin position="419"/>
        <end position="437"/>
    </location>
</feature>
<feature type="region of interest" description="Disordered" evidence="6">
    <location>
        <begin position="142"/>
        <end position="206"/>
    </location>
</feature>
<dbReference type="InParanoid" id="A0A663EYH2"/>
<dbReference type="GeneTree" id="ENSGT00920000149095"/>
<dbReference type="SMART" id="SM00356">
    <property type="entry name" value="ZnF_C3H1"/>
    <property type="match status" value="3"/>
</dbReference>
<feature type="region of interest" description="Disordered" evidence="6">
    <location>
        <begin position="528"/>
        <end position="659"/>
    </location>
</feature>
<dbReference type="InterPro" id="IPR000571">
    <property type="entry name" value="Znf_CCCH"/>
</dbReference>
<keyword evidence="1 5" id="KW-0479">Metal-binding</keyword>
<dbReference type="Pfam" id="PF15663">
    <property type="entry name" value="zf-CCCH_3"/>
    <property type="match status" value="1"/>
</dbReference>
<evidence type="ECO:0000313" key="8">
    <source>
        <dbReference type="Ensembl" id="ENSACCP00020017064.1"/>
    </source>
</evidence>
<feature type="region of interest" description="Disordered" evidence="6">
    <location>
        <begin position="304"/>
        <end position="366"/>
    </location>
</feature>
<protein>
    <recommendedName>
        <fullName evidence="7">C3H1-type domain-containing protein</fullName>
    </recommendedName>
</protein>
<feature type="zinc finger region" description="C3H1-type" evidence="5">
    <location>
        <begin position="31"/>
        <end position="57"/>
    </location>
</feature>
<organism evidence="8 9">
    <name type="scientific">Aquila chrysaetos chrysaetos</name>
    <dbReference type="NCBI Taxonomy" id="223781"/>
    <lineage>
        <taxon>Eukaryota</taxon>
        <taxon>Metazoa</taxon>
        <taxon>Chordata</taxon>
        <taxon>Craniata</taxon>
        <taxon>Vertebrata</taxon>
        <taxon>Euteleostomi</taxon>
        <taxon>Archelosauria</taxon>
        <taxon>Archosauria</taxon>
        <taxon>Dinosauria</taxon>
        <taxon>Saurischia</taxon>
        <taxon>Theropoda</taxon>
        <taxon>Coelurosauria</taxon>
        <taxon>Aves</taxon>
        <taxon>Neognathae</taxon>
        <taxon>Neoaves</taxon>
        <taxon>Telluraves</taxon>
        <taxon>Accipitrimorphae</taxon>
        <taxon>Accipitriformes</taxon>
        <taxon>Accipitridae</taxon>
        <taxon>Accipitrinae</taxon>
        <taxon>Aquila</taxon>
    </lineage>
</organism>
<feature type="domain" description="C3H1-type" evidence="7">
    <location>
        <begin position="31"/>
        <end position="57"/>
    </location>
</feature>
<dbReference type="PANTHER" id="PTHR15725:SF14">
    <property type="entry name" value="ZINC FINGER CCCH DOMAIN-CONTAINING PROTEIN 11A"/>
    <property type="match status" value="1"/>
</dbReference>
<dbReference type="Gene3D" id="4.10.1000.10">
    <property type="entry name" value="Zinc finger, CCCH-type"/>
    <property type="match status" value="1"/>
</dbReference>
<accession>A0A663EYH2</accession>
<feature type="compositionally biased region" description="Low complexity" evidence="6">
    <location>
        <begin position="629"/>
        <end position="647"/>
    </location>
</feature>
<evidence type="ECO:0000256" key="2">
    <source>
        <dbReference type="ARBA" id="ARBA00022737"/>
    </source>
</evidence>
<evidence type="ECO:0000256" key="6">
    <source>
        <dbReference type="SAM" id="MobiDB-lite"/>
    </source>
</evidence>
<feature type="compositionally biased region" description="Acidic residues" evidence="6">
    <location>
        <begin position="160"/>
        <end position="175"/>
    </location>
</feature>
<evidence type="ECO:0000259" key="7">
    <source>
        <dbReference type="PROSITE" id="PS50103"/>
    </source>
</evidence>
<feature type="region of interest" description="Disordered" evidence="6">
    <location>
        <begin position="379"/>
        <end position="504"/>
    </location>
</feature>
<dbReference type="FunCoup" id="A0A663EYH2">
    <property type="interactions" value="3"/>
</dbReference>
<dbReference type="InterPro" id="IPR041686">
    <property type="entry name" value="Znf-CCCH_3"/>
</dbReference>
<dbReference type="GO" id="GO:0016973">
    <property type="term" value="P:poly(A)+ mRNA export from nucleus"/>
    <property type="evidence" value="ECO:0007669"/>
    <property type="project" value="TreeGrafter"/>
</dbReference>
<feature type="compositionally biased region" description="Polar residues" evidence="6">
    <location>
        <begin position="179"/>
        <end position="204"/>
    </location>
</feature>